<feature type="compositionally biased region" description="Basic and acidic residues" evidence="8">
    <location>
        <begin position="104"/>
        <end position="119"/>
    </location>
</feature>
<dbReference type="InterPro" id="IPR011249">
    <property type="entry name" value="Metalloenz_LuxS/M16"/>
</dbReference>
<comment type="similarity">
    <text evidence="1 7">Belongs to the peptidase M16 family.</text>
</comment>
<protein>
    <submittedName>
        <fullName evidence="13">Nardilysin</fullName>
    </submittedName>
</protein>
<evidence type="ECO:0000256" key="6">
    <source>
        <dbReference type="ARBA" id="ARBA00023049"/>
    </source>
</evidence>
<evidence type="ECO:0000259" key="12">
    <source>
        <dbReference type="Pfam" id="PF22456"/>
    </source>
</evidence>
<feature type="domain" description="Peptidase M16 middle/third" evidence="11">
    <location>
        <begin position="482"/>
        <end position="762"/>
    </location>
</feature>
<evidence type="ECO:0000256" key="4">
    <source>
        <dbReference type="ARBA" id="ARBA00022801"/>
    </source>
</evidence>
<sequence>MLGGFCHRVRRTFGTITAAMFKRQKLDANNANMADKDARSPDRKKSLSKKVSDGGKLEYFATPIKADSDKKEYQVIRLTNGLVATIVSDTPNLIELGASDDEDSPQHSDHEHPSDKSESSVEFSDSEAEDGPEDKGTKEKLAACALTVEVGSFSDPVDIQGLSHFLEHMVFLGSEKYPKENEFDSYIRRFGGSDNAFTECEYTTYHFECPEKQLLKAMDIFSQFFIKPLLKWDAINREREAIESEFQEAFPRDSYRKDQLLCSWATKDNPARKFTWGNQYTLRDNVTDEHLYNTVKEYRETHYSADRMKLAVQGRLSLDVLRGWVVECFSKVPKFPNKADLFKPMAEPFDMEKFCRFYYVKSVKDLSEIEVRWVLPPVVRKYRTKSLKYLSFIIGHEGRGSLLSYLKKNVWALGLRAGYADDGLNCNDIYTIFTIAITLTDEGRDRIQDVLDATFSYLRMLREKAPDKRLFDEVKSLAEVGFRFQEEPSATDNVEDISQCMLMFPPEDYLRGDALYFEYDPDEIKNFLSKMTPSTVNIMYISKNHEVPCDQEEFWFKTKYSSQPIPEQWMTTWKNIEMNPEFDLPEKNEFITTDFTMVKHSKIPKYPSKITNTDLVEIWYKGDETFQLPIAAVDILIVTPKLLQSAETSVFTDMFLKLLQHQLIEELYHAVAADLEYTITSKEIGIHVGVYGYNQHLNLLVERIAEGFNHFNEKAEESMLEAFKKLFAQGYYNNTLKSGSLAKELRISAYMAPFYSSSEKYRQLKSVTMAKINEFADRFFEEVHFQALVQGNLSAEAGERIVQKFMNIVKPRQPLLQEKFPLRRVKILPKGEKCLRIQSFNRDDKNCVTTVYYQLGPGTIYEHTILELFVMIMEEPLFDKLRTQQQLGYDVSATVRETDGILGMSVSVHSQITKFTVDHVKDRIDEFVQGFVKSFPEMEDEDFQDQQSSLINLKSSVDTYLKQECRRNFEEIKSQEFVFDRLEKEIENISKLNKNAVSELITKLVSPDSSSEHKKLVVQVVGLNEQESNKIDDEPDANKHQLPDDIVYNFLSTATAPEGYFVTDLDEWNKSLLEYPPHKLVK</sequence>
<dbReference type="PROSITE" id="PS00143">
    <property type="entry name" value="INSULINASE"/>
    <property type="match status" value="1"/>
</dbReference>
<feature type="compositionally biased region" description="Basic and acidic residues" evidence="8">
    <location>
        <begin position="34"/>
        <end position="50"/>
    </location>
</feature>
<feature type="region of interest" description="Disordered" evidence="8">
    <location>
        <begin position="30"/>
        <end position="50"/>
    </location>
</feature>
<dbReference type="GO" id="GO:0006508">
    <property type="term" value="P:proteolysis"/>
    <property type="evidence" value="ECO:0007669"/>
    <property type="project" value="UniProtKB-KW"/>
</dbReference>
<dbReference type="InterPro" id="IPR054734">
    <property type="entry name" value="PqqF-like_C_4"/>
</dbReference>
<evidence type="ECO:0000256" key="1">
    <source>
        <dbReference type="ARBA" id="ARBA00007261"/>
    </source>
</evidence>
<dbReference type="Pfam" id="PF16187">
    <property type="entry name" value="Peptidase_M16_M"/>
    <property type="match status" value="1"/>
</dbReference>
<keyword evidence="3" id="KW-0479">Metal-binding</keyword>
<feature type="domain" description="Peptidase M16 C-terminal" evidence="10">
    <location>
        <begin position="293"/>
        <end position="476"/>
    </location>
</feature>
<reference evidence="13" key="2">
    <citation type="submission" date="2014-07" db="EMBL/GenBank/DDBJ databases">
        <authorList>
            <person name="Hull J."/>
        </authorList>
    </citation>
    <scope>NUCLEOTIDE SEQUENCE</scope>
</reference>
<evidence type="ECO:0000256" key="3">
    <source>
        <dbReference type="ARBA" id="ARBA00022723"/>
    </source>
</evidence>
<feature type="region of interest" description="Disordered" evidence="8">
    <location>
        <begin position="95"/>
        <end position="138"/>
    </location>
</feature>
<proteinExistence type="inferred from homology"/>
<accession>A0A0A9YBY4</accession>
<evidence type="ECO:0000256" key="8">
    <source>
        <dbReference type="SAM" id="MobiDB-lite"/>
    </source>
</evidence>
<evidence type="ECO:0000256" key="7">
    <source>
        <dbReference type="RuleBase" id="RU004447"/>
    </source>
</evidence>
<dbReference type="InterPro" id="IPR032632">
    <property type="entry name" value="Peptidase_M16_M"/>
</dbReference>
<dbReference type="GO" id="GO:0004222">
    <property type="term" value="F:metalloendopeptidase activity"/>
    <property type="evidence" value="ECO:0007669"/>
    <property type="project" value="InterPro"/>
</dbReference>
<evidence type="ECO:0000256" key="5">
    <source>
        <dbReference type="ARBA" id="ARBA00022833"/>
    </source>
</evidence>
<evidence type="ECO:0000313" key="13">
    <source>
        <dbReference type="EMBL" id="JAG29679.1"/>
    </source>
</evidence>
<dbReference type="AlphaFoldDB" id="A0A0A9YBY4"/>
<dbReference type="InterPro" id="IPR001431">
    <property type="entry name" value="Pept_M16_Zn_BS"/>
</dbReference>
<keyword evidence="4" id="KW-0378">Hydrolase</keyword>
<dbReference type="PANTHER" id="PTHR43690">
    <property type="entry name" value="NARDILYSIN"/>
    <property type="match status" value="1"/>
</dbReference>
<dbReference type="GO" id="GO:0005737">
    <property type="term" value="C:cytoplasm"/>
    <property type="evidence" value="ECO:0007669"/>
    <property type="project" value="UniProtKB-ARBA"/>
</dbReference>
<reference evidence="13" key="1">
    <citation type="journal article" date="2014" name="PLoS ONE">
        <title>Transcriptome-Based Identification of ABC Transporters in the Western Tarnished Plant Bug Lygus hesperus.</title>
        <authorList>
            <person name="Hull J.J."/>
            <person name="Chaney K."/>
            <person name="Geib S.M."/>
            <person name="Fabrick J.A."/>
            <person name="Brent C.S."/>
            <person name="Walsh D."/>
            <person name="Lavine L.C."/>
        </authorList>
    </citation>
    <scope>NUCLEOTIDE SEQUENCE</scope>
</reference>
<dbReference type="InterPro" id="IPR007863">
    <property type="entry name" value="Peptidase_M16_C"/>
</dbReference>
<gene>
    <name evidence="13" type="primary">Nrd1_3</name>
    <name evidence="13" type="ORF">CM83_79111</name>
</gene>
<dbReference type="Pfam" id="PF05193">
    <property type="entry name" value="Peptidase_M16_C"/>
    <property type="match status" value="1"/>
</dbReference>
<dbReference type="Pfam" id="PF22456">
    <property type="entry name" value="PqqF-like_C_4"/>
    <property type="match status" value="1"/>
</dbReference>
<dbReference type="PANTHER" id="PTHR43690:SF18">
    <property type="entry name" value="INSULIN-DEGRADING ENZYME-RELATED"/>
    <property type="match status" value="1"/>
</dbReference>
<dbReference type="GO" id="GO:0046872">
    <property type="term" value="F:metal ion binding"/>
    <property type="evidence" value="ECO:0007669"/>
    <property type="project" value="UniProtKB-KW"/>
</dbReference>
<keyword evidence="6" id="KW-0482">Metalloprotease</keyword>
<feature type="domain" description="Coenzyme PQQ synthesis protein F-like C-terminal lobe" evidence="12">
    <location>
        <begin position="869"/>
        <end position="967"/>
    </location>
</feature>
<dbReference type="SUPFAM" id="SSF63411">
    <property type="entry name" value="LuxS/MPP-like metallohydrolase"/>
    <property type="match status" value="4"/>
</dbReference>
<evidence type="ECO:0000259" key="9">
    <source>
        <dbReference type="Pfam" id="PF00675"/>
    </source>
</evidence>
<dbReference type="FunFam" id="3.30.830.10:FF:000005">
    <property type="entry name" value="nardilysin isoform X1"/>
    <property type="match status" value="1"/>
</dbReference>
<name>A0A0A9YBY4_LYGHE</name>
<organism evidence="13">
    <name type="scientific">Lygus hesperus</name>
    <name type="common">Western plant bug</name>
    <dbReference type="NCBI Taxonomy" id="30085"/>
    <lineage>
        <taxon>Eukaryota</taxon>
        <taxon>Metazoa</taxon>
        <taxon>Ecdysozoa</taxon>
        <taxon>Arthropoda</taxon>
        <taxon>Hexapoda</taxon>
        <taxon>Insecta</taxon>
        <taxon>Pterygota</taxon>
        <taxon>Neoptera</taxon>
        <taxon>Paraneoptera</taxon>
        <taxon>Hemiptera</taxon>
        <taxon>Heteroptera</taxon>
        <taxon>Panheteroptera</taxon>
        <taxon>Cimicomorpha</taxon>
        <taxon>Miridae</taxon>
        <taxon>Mirini</taxon>
        <taxon>Lygus</taxon>
    </lineage>
</organism>
<dbReference type="Gene3D" id="3.30.830.10">
    <property type="entry name" value="Metalloenzyme, LuxS/M16 peptidase-like"/>
    <property type="match status" value="4"/>
</dbReference>
<dbReference type="InterPro" id="IPR050626">
    <property type="entry name" value="Peptidase_M16"/>
</dbReference>
<dbReference type="Pfam" id="PF00675">
    <property type="entry name" value="Peptidase_M16"/>
    <property type="match status" value="1"/>
</dbReference>
<keyword evidence="5" id="KW-0862">Zinc</keyword>
<evidence type="ECO:0000259" key="11">
    <source>
        <dbReference type="Pfam" id="PF16187"/>
    </source>
</evidence>
<dbReference type="InterPro" id="IPR011765">
    <property type="entry name" value="Pept_M16_N"/>
</dbReference>
<keyword evidence="2" id="KW-0645">Protease</keyword>
<evidence type="ECO:0000256" key="2">
    <source>
        <dbReference type="ARBA" id="ARBA00022670"/>
    </source>
</evidence>
<evidence type="ECO:0000259" key="10">
    <source>
        <dbReference type="Pfam" id="PF05193"/>
    </source>
</evidence>
<dbReference type="EMBL" id="GBHO01013925">
    <property type="protein sequence ID" value="JAG29679.1"/>
    <property type="molecule type" value="Transcribed_RNA"/>
</dbReference>
<feature type="domain" description="Peptidase M16 N-terminal" evidence="9">
    <location>
        <begin position="138"/>
        <end position="253"/>
    </location>
</feature>